<dbReference type="EMBL" id="SAVA01000016">
    <property type="protein sequence ID" value="RWR48000.1"/>
    <property type="molecule type" value="Genomic_DNA"/>
</dbReference>
<accession>A0A3S3N741</accession>
<protein>
    <submittedName>
        <fullName evidence="9">MotA/TolQ/ExbB proton channel family protein</fullName>
    </submittedName>
</protein>
<feature type="domain" description="MotA/TolQ/ExbB proton channel" evidence="8">
    <location>
        <begin position="84"/>
        <end position="194"/>
    </location>
</feature>
<reference evidence="9" key="1">
    <citation type="submission" date="2019-01" db="EMBL/GenBank/DDBJ databases">
        <title>Sinorhodobacter populi sp. nov. isolated from the symptomatic bark tissue of Populus euramericana canker.</title>
        <authorList>
            <person name="Xu G."/>
        </authorList>
    </citation>
    <scope>NUCLEOTIDE SEQUENCE [LARGE SCALE GENOMIC DNA]</scope>
    <source>
        <strain evidence="9">CGMCC 1.12963</strain>
    </source>
</reference>
<evidence type="ECO:0000256" key="3">
    <source>
        <dbReference type="ARBA" id="ARBA00022692"/>
    </source>
</evidence>
<keyword evidence="10" id="KW-1185">Reference proteome</keyword>
<comment type="caution">
    <text evidence="9">The sequence shown here is derived from an EMBL/GenBank/DDBJ whole genome shotgun (WGS) entry which is preliminary data.</text>
</comment>
<proteinExistence type="inferred from homology"/>
<evidence type="ECO:0000256" key="5">
    <source>
        <dbReference type="ARBA" id="ARBA00023136"/>
    </source>
</evidence>
<dbReference type="GO" id="GO:0005886">
    <property type="term" value="C:plasma membrane"/>
    <property type="evidence" value="ECO:0007669"/>
    <property type="project" value="UniProtKB-SubCell"/>
</dbReference>
<dbReference type="RefSeq" id="WP_128157813.1">
    <property type="nucleotide sequence ID" value="NZ_JBHSOM010000029.1"/>
</dbReference>
<keyword evidence="4 7" id="KW-1133">Transmembrane helix</keyword>
<dbReference type="Pfam" id="PF01618">
    <property type="entry name" value="MotA_ExbB"/>
    <property type="match status" value="1"/>
</dbReference>
<keyword evidence="6" id="KW-0813">Transport</keyword>
<feature type="transmembrane region" description="Helical" evidence="7">
    <location>
        <begin position="118"/>
        <end position="139"/>
    </location>
</feature>
<feature type="transmembrane region" description="Helical" evidence="7">
    <location>
        <begin position="159"/>
        <end position="182"/>
    </location>
</feature>
<keyword evidence="3 7" id="KW-0812">Transmembrane</keyword>
<evidence type="ECO:0000313" key="10">
    <source>
        <dbReference type="Proteomes" id="UP000288071"/>
    </source>
</evidence>
<dbReference type="Proteomes" id="UP000288071">
    <property type="component" value="Unassembled WGS sequence"/>
</dbReference>
<sequence>MSGWFAAAQAALADFVALGGWVVALLLAISVIAGAAVLWKLWDLAALRVGPHPALAAALADWQAGQRGAAMARLAAGRSALERLAARTMAAGAPEALRPRLQAETEAHAARAEAGLRLLDAIAQTAPLLGLFGTVLGMIEAFQTLQAGGASVDPSQLAGGIWVALLTTAMGLGIAMPVSLFLSWTESRIAREAQGAALMVEMLCGPALPEAPETASRPLIPVQG</sequence>
<evidence type="ECO:0000256" key="6">
    <source>
        <dbReference type="RuleBase" id="RU004057"/>
    </source>
</evidence>
<gene>
    <name evidence="9" type="ORF">EOW66_18540</name>
</gene>
<dbReference type="InterPro" id="IPR002898">
    <property type="entry name" value="MotA_ExbB_proton_chnl"/>
</dbReference>
<evidence type="ECO:0000256" key="7">
    <source>
        <dbReference type="SAM" id="Phobius"/>
    </source>
</evidence>
<evidence type="ECO:0000256" key="4">
    <source>
        <dbReference type="ARBA" id="ARBA00022989"/>
    </source>
</evidence>
<comment type="subcellular location">
    <subcellularLocation>
        <location evidence="1">Cell membrane</location>
        <topology evidence="1">Multi-pass membrane protein</topology>
    </subcellularLocation>
    <subcellularLocation>
        <location evidence="6">Membrane</location>
        <topology evidence="6">Multi-pass membrane protein</topology>
    </subcellularLocation>
</comment>
<evidence type="ECO:0000256" key="2">
    <source>
        <dbReference type="ARBA" id="ARBA00022475"/>
    </source>
</evidence>
<name>A0A3S3N741_9RHOB</name>
<comment type="similarity">
    <text evidence="6">Belongs to the exbB/tolQ family.</text>
</comment>
<organism evidence="9 10">
    <name type="scientific">Paenirhodobacter huangdaonensis</name>
    <dbReference type="NCBI Taxonomy" id="2501515"/>
    <lineage>
        <taxon>Bacteria</taxon>
        <taxon>Pseudomonadati</taxon>
        <taxon>Pseudomonadota</taxon>
        <taxon>Alphaproteobacteria</taxon>
        <taxon>Rhodobacterales</taxon>
        <taxon>Rhodobacter group</taxon>
        <taxon>Paenirhodobacter</taxon>
    </lineage>
</organism>
<dbReference type="InterPro" id="IPR050790">
    <property type="entry name" value="ExbB/TolQ_transport"/>
</dbReference>
<dbReference type="PANTHER" id="PTHR30625:SF11">
    <property type="entry name" value="MOTA_TOLQ_EXBB PROTON CHANNEL DOMAIN-CONTAINING PROTEIN"/>
    <property type="match status" value="1"/>
</dbReference>
<keyword evidence="6" id="KW-0653">Protein transport</keyword>
<dbReference type="PANTHER" id="PTHR30625">
    <property type="entry name" value="PROTEIN TOLQ"/>
    <property type="match status" value="1"/>
</dbReference>
<reference evidence="9" key="2">
    <citation type="submission" date="2019-01" db="EMBL/GenBank/DDBJ databases">
        <authorList>
            <person name="Li Y."/>
        </authorList>
    </citation>
    <scope>NUCLEOTIDE SEQUENCE [LARGE SCALE GENOMIC DNA]</scope>
    <source>
        <strain evidence="9">CGMCC 1.12963</strain>
    </source>
</reference>
<dbReference type="AlphaFoldDB" id="A0A3S3N741"/>
<feature type="transmembrane region" description="Helical" evidence="7">
    <location>
        <begin position="15"/>
        <end position="39"/>
    </location>
</feature>
<evidence type="ECO:0000256" key="1">
    <source>
        <dbReference type="ARBA" id="ARBA00004651"/>
    </source>
</evidence>
<keyword evidence="5 7" id="KW-0472">Membrane</keyword>
<evidence type="ECO:0000259" key="8">
    <source>
        <dbReference type="Pfam" id="PF01618"/>
    </source>
</evidence>
<keyword evidence="2" id="KW-1003">Cell membrane</keyword>
<dbReference type="GO" id="GO:0017038">
    <property type="term" value="P:protein import"/>
    <property type="evidence" value="ECO:0007669"/>
    <property type="project" value="TreeGrafter"/>
</dbReference>
<evidence type="ECO:0000313" key="9">
    <source>
        <dbReference type="EMBL" id="RWR48000.1"/>
    </source>
</evidence>